<dbReference type="Pfam" id="PF13480">
    <property type="entry name" value="Acetyltransf_6"/>
    <property type="match status" value="1"/>
</dbReference>
<feature type="domain" description="BioF2-like acetyltransferase" evidence="1">
    <location>
        <begin position="179"/>
        <end position="325"/>
    </location>
</feature>
<dbReference type="KEGG" id="sva:SVA_1344"/>
<organism evidence="2 3">
    <name type="scientific">Sulfurifustis variabilis</name>
    <dbReference type="NCBI Taxonomy" id="1675686"/>
    <lineage>
        <taxon>Bacteria</taxon>
        <taxon>Pseudomonadati</taxon>
        <taxon>Pseudomonadota</taxon>
        <taxon>Gammaproteobacteria</taxon>
        <taxon>Acidiferrobacterales</taxon>
        <taxon>Acidiferrobacteraceae</taxon>
        <taxon>Sulfurifustis</taxon>
    </lineage>
</organism>
<dbReference type="InterPro" id="IPR016181">
    <property type="entry name" value="Acyl_CoA_acyltransferase"/>
</dbReference>
<accession>A0A1B4VBF1</accession>
<sequence>MQVACIDTDDGFRALREEWDALVQAAAAASIFTTWEWQYLWWRHYGGGQKLRLLVARAGGRLVGVFPLYVQRVTPLAGVGAGLLRLIGTGGDTSPDYLEPPLAPGHEADAARVLVDAALAIEGWDVLAWSDLEPDGAIDRAAMAALRERGLPARRGTSARISYVPLPASWDAYLESQSRDRRYTIRNTRRKFEREPGARFLVWDGASLDDAFDRLTALHHKRWQTRGTSHSFDSSTYNDFHRAVMRACRERDWLRLYSLEREGEIIAMYYCYRFRGTVYYFQGGFDPQYEKLRPGLCLMGYALEHAIGEGQRVFDMLRGEYDYKKQWARETRETCFTIAYRRTAPAFVYWLRRSLLPEAKRLAQRMVSTAPARNDG</sequence>
<gene>
    <name evidence="2" type="ORF">SVA_1344</name>
</gene>
<protein>
    <submittedName>
        <fullName evidence="2">Cellulose biosynthesis protein</fullName>
    </submittedName>
</protein>
<dbReference type="Gene3D" id="3.40.630.30">
    <property type="match status" value="1"/>
</dbReference>
<dbReference type="RefSeq" id="WP_096460468.1">
    <property type="nucleotide sequence ID" value="NZ_AP014936.1"/>
</dbReference>
<dbReference type="Proteomes" id="UP000218899">
    <property type="component" value="Chromosome"/>
</dbReference>
<reference evidence="2 3" key="1">
    <citation type="submission" date="2015-08" db="EMBL/GenBank/DDBJ databases">
        <title>Complete genome sequence of Sulfurifustis variabilis.</title>
        <authorList>
            <person name="Miura A."/>
            <person name="Kojima H."/>
            <person name="Fukui M."/>
        </authorList>
    </citation>
    <scope>NUCLEOTIDE SEQUENCE [LARGE SCALE GENOMIC DNA]</scope>
    <source>
        <strain evidence="3">skN76</strain>
    </source>
</reference>
<dbReference type="InterPro" id="IPR038740">
    <property type="entry name" value="BioF2-like_GNAT_dom"/>
</dbReference>
<evidence type="ECO:0000259" key="1">
    <source>
        <dbReference type="Pfam" id="PF13480"/>
    </source>
</evidence>
<dbReference type="AlphaFoldDB" id="A0A1B4VBF1"/>
<dbReference type="EMBL" id="AP014936">
    <property type="protein sequence ID" value="BAU47911.1"/>
    <property type="molecule type" value="Genomic_DNA"/>
</dbReference>
<proteinExistence type="predicted"/>
<dbReference type="SUPFAM" id="SSF55729">
    <property type="entry name" value="Acyl-CoA N-acyltransferases (Nat)"/>
    <property type="match status" value="1"/>
</dbReference>
<evidence type="ECO:0000313" key="3">
    <source>
        <dbReference type="Proteomes" id="UP000218899"/>
    </source>
</evidence>
<keyword evidence="3" id="KW-1185">Reference proteome</keyword>
<name>A0A1B4VBF1_9GAMM</name>
<evidence type="ECO:0000313" key="2">
    <source>
        <dbReference type="EMBL" id="BAU47911.1"/>
    </source>
</evidence>